<name>A0ABD6B2N5_9EURY</name>
<evidence type="ECO:0000313" key="3">
    <source>
        <dbReference type="Proteomes" id="UP001597111"/>
    </source>
</evidence>
<proteinExistence type="predicted"/>
<dbReference type="Pfam" id="PF20576">
    <property type="entry name" value="HEWD"/>
    <property type="match status" value="1"/>
</dbReference>
<dbReference type="RefSeq" id="WP_379732790.1">
    <property type="nucleotide sequence ID" value="NZ_JBHSWZ010000439.1"/>
</dbReference>
<feature type="domain" description="HEWD" evidence="1">
    <location>
        <begin position="1"/>
        <end position="52"/>
    </location>
</feature>
<organism evidence="2 3">
    <name type="scientific">Halolamina salina</name>
    <dbReference type="NCBI Taxonomy" id="1220023"/>
    <lineage>
        <taxon>Archaea</taxon>
        <taxon>Methanobacteriati</taxon>
        <taxon>Methanobacteriota</taxon>
        <taxon>Stenosarchaea group</taxon>
        <taxon>Halobacteria</taxon>
        <taxon>Halobacteriales</taxon>
        <taxon>Haloferacaceae</taxon>
    </lineage>
</organism>
<protein>
    <submittedName>
        <fullName evidence="2">HEWD family protein</fullName>
    </submittedName>
</protein>
<dbReference type="EMBL" id="JBHUDH010000008">
    <property type="protein sequence ID" value="MFD1524861.1"/>
    <property type="molecule type" value="Genomic_DNA"/>
</dbReference>
<dbReference type="InterPro" id="IPR046782">
    <property type="entry name" value="HEWD"/>
</dbReference>
<dbReference type="Proteomes" id="UP001597111">
    <property type="component" value="Unassembled WGS sequence"/>
</dbReference>
<comment type="caution">
    <text evidence="2">The sequence shown here is derived from an EMBL/GenBank/DDBJ whole genome shotgun (WGS) entry which is preliminary data.</text>
</comment>
<sequence length="61" mass="6990">MSDLLRTPDRRVCERCGRVERYDGGVWRADRLGEVYCIHEWDIDGTFVPIESESAAAAEKC</sequence>
<keyword evidence="3" id="KW-1185">Reference proteome</keyword>
<evidence type="ECO:0000259" key="1">
    <source>
        <dbReference type="Pfam" id="PF20576"/>
    </source>
</evidence>
<dbReference type="AlphaFoldDB" id="A0ABD6B2N5"/>
<evidence type="ECO:0000313" key="2">
    <source>
        <dbReference type="EMBL" id="MFD1524861.1"/>
    </source>
</evidence>
<gene>
    <name evidence="2" type="ORF">ACFR9S_00910</name>
</gene>
<accession>A0ABD6B2N5</accession>
<reference evidence="2 3" key="1">
    <citation type="journal article" date="2019" name="Int. J. Syst. Evol. Microbiol.">
        <title>The Global Catalogue of Microorganisms (GCM) 10K type strain sequencing project: providing services to taxonomists for standard genome sequencing and annotation.</title>
        <authorList>
            <consortium name="The Broad Institute Genomics Platform"/>
            <consortium name="The Broad Institute Genome Sequencing Center for Infectious Disease"/>
            <person name="Wu L."/>
            <person name="Ma J."/>
        </authorList>
    </citation>
    <scope>NUCLEOTIDE SEQUENCE [LARGE SCALE GENOMIC DNA]</scope>
    <source>
        <strain evidence="2 3">CGMCC 1.12285</strain>
    </source>
</reference>